<dbReference type="Pfam" id="PF04366">
    <property type="entry name" value="Ysc84"/>
    <property type="match status" value="1"/>
</dbReference>
<dbReference type="PANTHER" id="PTHR15629:SF2">
    <property type="entry name" value="SH3 DOMAIN-CONTAINING YSC84-LIKE PROTEIN 1"/>
    <property type="match status" value="1"/>
</dbReference>
<gene>
    <name evidence="3" type="ORF">CTAYLR_008129</name>
</gene>
<proteinExistence type="predicted"/>
<reference evidence="3" key="1">
    <citation type="submission" date="2023-01" db="EMBL/GenBank/DDBJ databases">
        <title>Metagenome sequencing of chrysophaentin producing Chrysophaeum taylorii.</title>
        <authorList>
            <person name="Davison J."/>
            <person name="Bewley C."/>
        </authorList>
    </citation>
    <scope>NUCLEOTIDE SEQUENCE</scope>
    <source>
        <strain evidence="3">NIES-1699</strain>
    </source>
</reference>
<comment type="caution">
    <text evidence="3">The sequence shown here is derived from an EMBL/GenBank/DDBJ whole genome shotgun (WGS) entry which is preliminary data.</text>
</comment>
<dbReference type="PANTHER" id="PTHR15629">
    <property type="entry name" value="SH3YL1 PROTEIN"/>
    <property type="match status" value="1"/>
</dbReference>
<evidence type="ECO:0000256" key="1">
    <source>
        <dbReference type="SAM" id="MobiDB-lite"/>
    </source>
</evidence>
<evidence type="ECO:0000313" key="4">
    <source>
        <dbReference type="Proteomes" id="UP001230188"/>
    </source>
</evidence>
<sequence>MAEEKKKNPIVNMDLVDEISKAERILALMIASPQSGPSPGVLAKAKGFAFLRVTKVGFAISGRAGTGLIVKRLEDGSWSAPSAIGTGGISWGLQLGAQVADFMMVLNTDEAVHALSGTNQVSLGAQVAAVAGPVGAGREAGVTAAQATAPVFTYAISKGLFAGVSLEGSVIMERKKVNEAHYGKEGVRATQILSGEIPATPAAASLHEALTAALAKDAAIDAPAAEVVPPPQEGEPTAAAAAAAAAAGAK</sequence>
<protein>
    <recommendedName>
        <fullName evidence="2">Ysc84 actin-binding domain-containing protein</fullName>
    </recommendedName>
</protein>
<dbReference type="InterPro" id="IPR007461">
    <property type="entry name" value="Ysc84_actin-binding"/>
</dbReference>
<name>A0AAD7UKK3_9STRA</name>
<evidence type="ECO:0000259" key="2">
    <source>
        <dbReference type="Pfam" id="PF04366"/>
    </source>
</evidence>
<dbReference type="GO" id="GO:0035091">
    <property type="term" value="F:phosphatidylinositol binding"/>
    <property type="evidence" value="ECO:0007669"/>
    <property type="project" value="TreeGrafter"/>
</dbReference>
<accession>A0AAD7UKK3</accession>
<organism evidence="3 4">
    <name type="scientific">Chrysophaeum taylorii</name>
    <dbReference type="NCBI Taxonomy" id="2483200"/>
    <lineage>
        <taxon>Eukaryota</taxon>
        <taxon>Sar</taxon>
        <taxon>Stramenopiles</taxon>
        <taxon>Ochrophyta</taxon>
        <taxon>Pelagophyceae</taxon>
        <taxon>Pelagomonadales</taxon>
        <taxon>Pelagomonadaceae</taxon>
        <taxon>Chrysophaeum</taxon>
    </lineage>
</organism>
<evidence type="ECO:0000313" key="3">
    <source>
        <dbReference type="EMBL" id="KAJ8609840.1"/>
    </source>
</evidence>
<feature type="domain" description="Ysc84 actin-binding" evidence="2">
    <location>
        <begin position="88"/>
        <end position="213"/>
    </location>
</feature>
<dbReference type="InterPro" id="IPR051702">
    <property type="entry name" value="SH3_domain_YSC84-like"/>
</dbReference>
<feature type="compositionally biased region" description="Low complexity" evidence="1">
    <location>
        <begin position="238"/>
        <end position="250"/>
    </location>
</feature>
<dbReference type="AlphaFoldDB" id="A0AAD7UKK3"/>
<keyword evidence="4" id="KW-1185">Reference proteome</keyword>
<feature type="region of interest" description="Disordered" evidence="1">
    <location>
        <begin position="228"/>
        <end position="250"/>
    </location>
</feature>
<dbReference type="EMBL" id="JAQMWT010000129">
    <property type="protein sequence ID" value="KAJ8609840.1"/>
    <property type="molecule type" value="Genomic_DNA"/>
</dbReference>
<dbReference type="Proteomes" id="UP001230188">
    <property type="component" value="Unassembled WGS sequence"/>
</dbReference>